<dbReference type="EMBL" id="MU276262">
    <property type="protein sequence ID" value="KAI0039800.1"/>
    <property type="molecule type" value="Genomic_DNA"/>
</dbReference>
<dbReference type="Proteomes" id="UP000814033">
    <property type="component" value="Unassembled WGS sequence"/>
</dbReference>
<evidence type="ECO:0000313" key="1">
    <source>
        <dbReference type="EMBL" id="KAI0039800.1"/>
    </source>
</evidence>
<organism evidence="1 2">
    <name type="scientific">Auriscalpium vulgare</name>
    <dbReference type="NCBI Taxonomy" id="40419"/>
    <lineage>
        <taxon>Eukaryota</taxon>
        <taxon>Fungi</taxon>
        <taxon>Dikarya</taxon>
        <taxon>Basidiomycota</taxon>
        <taxon>Agaricomycotina</taxon>
        <taxon>Agaricomycetes</taxon>
        <taxon>Russulales</taxon>
        <taxon>Auriscalpiaceae</taxon>
        <taxon>Auriscalpium</taxon>
    </lineage>
</organism>
<reference evidence="1" key="1">
    <citation type="submission" date="2021-02" db="EMBL/GenBank/DDBJ databases">
        <authorList>
            <consortium name="DOE Joint Genome Institute"/>
            <person name="Ahrendt S."/>
            <person name="Looney B.P."/>
            <person name="Miyauchi S."/>
            <person name="Morin E."/>
            <person name="Drula E."/>
            <person name="Courty P.E."/>
            <person name="Chicoki N."/>
            <person name="Fauchery L."/>
            <person name="Kohler A."/>
            <person name="Kuo A."/>
            <person name="Labutti K."/>
            <person name="Pangilinan J."/>
            <person name="Lipzen A."/>
            <person name="Riley R."/>
            <person name="Andreopoulos W."/>
            <person name="He G."/>
            <person name="Johnson J."/>
            <person name="Barry K.W."/>
            <person name="Grigoriev I.V."/>
            <person name="Nagy L."/>
            <person name="Hibbett D."/>
            <person name="Henrissat B."/>
            <person name="Matheny P.B."/>
            <person name="Labbe J."/>
            <person name="Martin F."/>
        </authorList>
    </citation>
    <scope>NUCLEOTIDE SEQUENCE</scope>
    <source>
        <strain evidence="1">FP105234-sp</strain>
    </source>
</reference>
<proteinExistence type="predicted"/>
<evidence type="ECO:0000313" key="2">
    <source>
        <dbReference type="Proteomes" id="UP000814033"/>
    </source>
</evidence>
<feature type="non-terminal residue" evidence="1">
    <location>
        <position position="1"/>
    </location>
</feature>
<comment type="caution">
    <text evidence="1">The sequence shown here is derived from an EMBL/GenBank/DDBJ whole genome shotgun (WGS) entry which is preliminary data.</text>
</comment>
<keyword evidence="2" id="KW-1185">Reference proteome</keyword>
<sequence length="81" mass="9518">LRNVAFVPVPYGPKIPSVGEGEEESEEYCRAMLILFKPWRCISDLKTESTWRDSYLAYEFPPYLRRIIANIQLEQECSFAR</sequence>
<name>A0ACB8R774_9AGAM</name>
<accession>A0ACB8R774</accession>
<feature type="non-terminal residue" evidence="1">
    <location>
        <position position="81"/>
    </location>
</feature>
<gene>
    <name evidence="1" type="ORF">FA95DRAFT_1456037</name>
</gene>
<protein>
    <submittedName>
        <fullName evidence="1">Uncharacterized protein</fullName>
    </submittedName>
</protein>
<reference evidence="1" key="2">
    <citation type="journal article" date="2022" name="New Phytol.">
        <title>Evolutionary transition to the ectomycorrhizal habit in the genomes of a hyperdiverse lineage of mushroom-forming fungi.</title>
        <authorList>
            <person name="Looney B."/>
            <person name="Miyauchi S."/>
            <person name="Morin E."/>
            <person name="Drula E."/>
            <person name="Courty P.E."/>
            <person name="Kohler A."/>
            <person name="Kuo A."/>
            <person name="LaButti K."/>
            <person name="Pangilinan J."/>
            <person name="Lipzen A."/>
            <person name="Riley R."/>
            <person name="Andreopoulos W."/>
            <person name="He G."/>
            <person name="Johnson J."/>
            <person name="Nolan M."/>
            <person name="Tritt A."/>
            <person name="Barry K.W."/>
            <person name="Grigoriev I.V."/>
            <person name="Nagy L.G."/>
            <person name="Hibbett D."/>
            <person name="Henrissat B."/>
            <person name="Matheny P.B."/>
            <person name="Labbe J."/>
            <person name="Martin F.M."/>
        </authorList>
    </citation>
    <scope>NUCLEOTIDE SEQUENCE</scope>
    <source>
        <strain evidence="1">FP105234-sp</strain>
    </source>
</reference>